<protein>
    <submittedName>
        <fullName evidence="3">Uncharacterized protein</fullName>
    </submittedName>
</protein>
<evidence type="ECO:0000313" key="2">
    <source>
        <dbReference type="Proteomes" id="UP000887572"/>
    </source>
</evidence>
<evidence type="ECO:0000313" key="3">
    <source>
        <dbReference type="WBParaSite" id="Gr19_v10_g828.t1"/>
    </source>
</evidence>
<feature type="region of interest" description="Disordered" evidence="1">
    <location>
        <begin position="1"/>
        <end position="56"/>
    </location>
</feature>
<dbReference type="Proteomes" id="UP000887572">
    <property type="component" value="Unplaced"/>
</dbReference>
<accession>A0A914IA14</accession>
<name>A0A914IA14_GLORO</name>
<keyword evidence="2" id="KW-1185">Reference proteome</keyword>
<dbReference type="AlphaFoldDB" id="A0A914IA14"/>
<sequence>MAEELNEAPSGAEEEQSERAVPNEEVAEGFANGGFSEGSEMDFQVRDPTPLPSVSNGGCGSTAVPFDRLCPAADQKQEGLRINQVVYLELTKITSPQEWKGDEKKAHESLVVIGMKECSEPFRFPLDQFSERLMGAAAAAQRCFEEEKLAKQAVNVTLSWTRPQVRPEELQKRLSRAQLLSFERTLETKAAVADFVEAWEEDTPVQAKVAHDNVAQFCARGRVLDVAVREDEWGSMNATVRKDPVAKILRVLMGMGEDDVRPAGRLTGNEGGAGQRLNEDQRVAHQLFLDDEQCVNCGQGGTEKSSRKSSGRRFVGPQKVWILPISKELIAESFLACGMTKEIDGQHDKQIHVFKPHGAIPNGLAILQQRREEAAVLRGVEEIDLGEDDQSDLSIDTTLNDDHQHVDC</sequence>
<organism evidence="2 3">
    <name type="scientific">Globodera rostochiensis</name>
    <name type="common">Golden nematode worm</name>
    <name type="synonym">Heterodera rostochiensis</name>
    <dbReference type="NCBI Taxonomy" id="31243"/>
    <lineage>
        <taxon>Eukaryota</taxon>
        <taxon>Metazoa</taxon>
        <taxon>Ecdysozoa</taxon>
        <taxon>Nematoda</taxon>
        <taxon>Chromadorea</taxon>
        <taxon>Rhabditida</taxon>
        <taxon>Tylenchina</taxon>
        <taxon>Tylenchomorpha</taxon>
        <taxon>Tylenchoidea</taxon>
        <taxon>Heteroderidae</taxon>
        <taxon>Heteroderinae</taxon>
        <taxon>Globodera</taxon>
    </lineage>
</organism>
<proteinExistence type="predicted"/>
<feature type="compositionally biased region" description="Acidic residues" evidence="1">
    <location>
        <begin position="1"/>
        <end position="16"/>
    </location>
</feature>
<reference evidence="3" key="1">
    <citation type="submission" date="2022-11" db="UniProtKB">
        <authorList>
            <consortium name="WormBaseParasite"/>
        </authorList>
    </citation>
    <scope>IDENTIFICATION</scope>
</reference>
<dbReference type="WBParaSite" id="Gr19_v10_g828.t1">
    <property type="protein sequence ID" value="Gr19_v10_g828.t1"/>
    <property type="gene ID" value="Gr19_v10_g828"/>
</dbReference>
<evidence type="ECO:0000256" key="1">
    <source>
        <dbReference type="SAM" id="MobiDB-lite"/>
    </source>
</evidence>